<proteinExistence type="predicted"/>
<dbReference type="EMBL" id="QXML01000002">
    <property type="protein sequence ID" value="RIW17469.1"/>
    <property type="molecule type" value="Genomic_DNA"/>
</dbReference>
<keyword evidence="2" id="KW-1185">Reference proteome</keyword>
<reference evidence="1 2" key="1">
    <citation type="submission" date="2018-09" db="EMBL/GenBank/DDBJ databases">
        <authorList>
            <person name="Wang X."/>
            <person name="Du Z."/>
        </authorList>
    </citation>
    <scope>NUCLEOTIDE SEQUENCE [LARGE SCALE GENOMIC DNA]</scope>
    <source>
        <strain evidence="1 2">N3</strain>
    </source>
</reference>
<accession>A0A418PVE3</accession>
<evidence type="ECO:0000313" key="2">
    <source>
        <dbReference type="Proteomes" id="UP000283522"/>
    </source>
</evidence>
<protein>
    <recommendedName>
        <fullName evidence="3">Lipocalin-like domain-containing protein</fullName>
    </recommendedName>
</protein>
<organism evidence="1 2">
    <name type="scientific">Algoriphagus lacus</name>
    <dbReference type="NCBI Taxonomy" id="2056311"/>
    <lineage>
        <taxon>Bacteria</taxon>
        <taxon>Pseudomonadati</taxon>
        <taxon>Bacteroidota</taxon>
        <taxon>Cytophagia</taxon>
        <taxon>Cytophagales</taxon>
        <taxon>Cyclobacteriaceae</taxon>
        <taxon>Algoriphagus</taxon>
    </lineage>
</organism>
<gene>
    <name evidence="1" type="ORF">D0X99_07030</name>
</gene>
<name>A0A418PVE3_9BACT</name>
<comment type="caution">
    <text evidence="1">The sequence shown here is derived from an EMBL/GenBank/DDBJ whole genome shotgun (WGS) entry which is preliminary data.</text>
</comment>
<evidence type="ECO:0000313" key="1">
    <source>
        <dbReference type="EMBL" id="RIW17469.1"/>
    </source>
</evidence>
<sequence length="143" mass="15545">MKKPWKDPSGKFPNFLPDRSKSQKIMKLLLPLLFIAFIFFPEAQAQQSVNVSGTWNMSVETDMGSGTPTFVLKQEGEKITGTYTGQLGDSPVTGTIKGSTIHLEFSIQGNLITYDGTASSTEMQGKVKLAEMASGTFTGKKKS</sequence>
<dbReference type="Proteomes" id="UP000283522">
    <property type="component" value="Unassembled WGS sequence"/>
</dbReference>
<dbReference type="AlphaFoldDB" id="A0A418PVE3"/>
<evidence type="ECO:0008006" key="3">
    <source>
        <dbReference type="Google" id="ProtNLM"/>
    </source>
</evidence>